<proteinExistence type="predicted"/>
<keyword evidence="1" id="KW-0472">Membrane</keyword>
<name>A0A429ZD26_9ENTE</name>
<dbReference type="InterPro" id="IPR018770">
    <property type="entry name" value="ChloroindolylP_hydrolase"/>
</dbReference>
<accession>A0A429ZD26</accession>
<keyword evidence="1" id="KW-0812">Transmembrane</keyword>
<comment type="caution">
    <text evidence="2">The sequence shown here is derived from an EMBL/GenBank/DDBJ whole genome shotgun (WGS) entry which is preliminary data.</text>
</comment>
<reference evidence="2 3" key="1">
    <citation type="submission" date="2017-05" db="EMBL/GenBank/DDBJ databases">
        <title>Vagococcus spp. assemblies.</title>
        <authorList>
            <person name="Gulvik C.A."/>
        </authorList>
    </citation>
    <scope>NUCLEOTIDE SEQUENCE [LARGE SCALE GENOMIC DNA]</scope>
    <source>
        <strain evidence="2 3">NCFB 2777</strain>
    </source>
</reference>
<dbReference type="EMBL" id="NGJU01000028">
    <property type="protein sequence ID" value="RST91591.1"/>
    <property type="molecule type" value="Genomic_DNA"/>
</dbReference>
<gene>
    <name evidence="2" type="ORF">CBF35_14015</name>
</gene>
<dbReference type="Pfam" id="PF10112">
    <property type="entry name" value="Halogen_Hydrol"/>
    <property type="match status" value="1"/>
</dbReference>
<sequence length="234" mass="26841">MKKGLRIGVYILAIIGFFVVIDTSNSLFGIGLLALIVIASIITINRLFSSKKAPEKTTPNLSMEKEQHYQDLGMDHKQIDFFRDTMATAKKQIMQLDRNMQSVAKLKAIDLRNDTLKAAKGMFKELVKNPNKLHQADRFLYNHLPNLVDLTNKYLEINDHDVKTKNTFEALEKSSYVIDDVSKLLVSDYELFVSDDLEELDVEITIAQQNLAREKEMQERLDALAEFDLNEKEN</sequence>
<dbReference type="Proteomes" id="UP000287239">
    <property type="component" value="Unassembled WGS sequence"/>
</dbReference>
<feature type="transmembrane region" description="Helical" evidence="1">
    <location>
        <begin position="27"/>
        <end position="48"/>
    </location>
</feature>
<keyword evidence="3" id="KW-1185">Reference proteome</keyword>
<keyword evidence="1" id="KW-1133">Transmembrane helix</keyword>
<organism evidence="2 3">
    <name type="scientific">Vagococcus salmoninarum</name>
    <dbReference type="NCBI Taxonomy" id="2739"/>
    <lineage>
        <taxon>Bacteria</taxon>
        <taxon>Bacillati</taxon>
        <taxon>Bacillota</taxon>
        <taxon>Bacilli</taxon>
        <taxon>Lactobacillales</taxon>
        <taxon>Enterococcaceae</taxon>
        <taxon>Vagococcus</taxon>
    </lineage>
</organism>
<evidence type="ECO:0000256" key="1">
    <source>
        <dbReference type="SAM" id="Phobius"/>
    </source>
</evidence>
<dbReference type="AlphaFoldDB" id="A0A429ZD26"/>
<feature type="transmembrane region" description="Helical" evidence="1">
    <location>
        <begin position="5"/>
        <end position="21"/>
    </location>
</feature>
<evidence type="ECO:0008006" key="4">
    <source>
        <dbReference type="Google" id="ProtNLM"/>
    </source>
</evidence>
<evidence type="ECO:0000313" key="3">
    <source>
        <dbReference type="Proteomes" id="UP000287239"/>
    </source>
</evidence>
<protein>
    <recommendedName>
        <fullName evidence="4">5-bromo-4-chloroindolyl phosphate hydrolysis protein</fullName>
    </recommendedName>
</protein>
<evidence type="ECO:0000313" key="2">
    <source>
        <dbReference type="EMBL" id="RST91591.1"/>
    </source>
</evidence>